<keyword evidence="10" id="KW-0133">Cell shape</keyword>
<evidence type="ECO:0000256" key="9">
    <source>
        <dbReference type="ARBA" id="ARBA00022840"/>
    </source>
</evidence>
<dbReference type="PANTHER" id="PTHR23132:SF23">
    <property type="entry name" value="D-ALANINE--D-ALANINE LIGASE B"/>
    <property type="match status" value="1"/>
</dbReference>
<keyword evidence="7 16" id="KW-0436">Ligase</keyword>
<dbReference type="Proteomes" id="UP000269883">
    <property type="component" value="Chromosome"/>
</dbReference>
<dbReference type="GO" id="GO:0005737">
    <property type="term" value="C:cytoplasm"/>
    <property type="evidence" value="ECO:0007669"/>
    <property type="project" value="UniProtKB-SubCell"/>
</dbReference>
<proteinExistence type="inferred from homology"/>
<dbReference type="Gene3D" id="3.40.50.20">
    <property type="match status" value="1"/>
</dbReference>
<dbReference type="PROSITE" id="PS00844">
    <property type="entry name" value="DALA_DALA_LIGASE_2"/>
    <property type="match status" value="1"/>
</dbReference>
<evidence type="ECO:0000256" key="10">
    <source>
        <dbReference type="ARBA" id="ARBA00022960"/>
    </source>
</evidence>
<evidence type="ECO:0000256" key="1">
    <source>
        <dbReference type="ARBA" id="ARBA00001936"/>
    </source>
</evidence>
<evidence type="ECO:0000256" key="6">
    <source>
        <dbReference type="ARBA" id="ARBA00022490"/>
    </source>
</evidence>
<evidence type="ECO:0000256" key="11">
    <source>
        <dbReference type="ARBA" id="ARBA00022984"/>
    </source>
</evidence>
<dbReference type="Gene3D" id="3.30.470.20">
    <property type="entry name" value="ATP-grasp fold, B domain"/>
    <property type="match status" value="1"/>
</dbReference>
<evidence type="ECO:0000313" key="17">
    <source>
        <dbReference type="Proteomes" id="UP000269883"/>
    </source>
</evidence>
<evidence type="ECO:0000256" key="8">
    <source>
        <dbReference type="ARBA" id="ARBA00022741"/>
    </source>
</evidence>
<dbReference type="Pfam" id="PF07478">
    <property type="entry name" value="Dala_Dala_lig_C"/>
    <property type="match status" value="1"/>
</dbReference>
<sequence>MRIGITYDLKEAWLSSGYSLEETAEFDSLETVQAIENALRSMGHQPVRIGGLDDLMTALCRGRSWDMVFNIAEGMHGFGRESAIPAILDARQIPYTFSDPLVLAVSLHKATAKRVVRDCGLKTPRFIVVETPLDLENAGLNYPVFAKPIAEGTGKGVDGQSFIKTPEELEATCRVLLAKHRQPVLVEEFLPGREFTVGIVGTGRNARVVGVMEVLVDSAYEGGNYGYENKAKYEDRVSYVLASGDEAEASAQLALDSWLALGCRDGGRVDVRMDSSDRPAFIEVNPLPGLHPVDSDLPILCGLIGVSYDSLIEQIVNSALDRVLDDPEVALLLEELSAFESENVA</sequence>
<dbReference type="GO" id="GO:0008360">
    <property type="term" value="P:regulation of cell shape"/>
    <property type="evidence" value="ECO:0007669"/>
    <property type="project" value="UniProtKB-KW"/>
</dbReference>
<evidence type="ECO:0000256" key="12">
    <source>
        <dbReference type="ARBA" id="ARBA00023316"/>
    </source>
</evidence>
<evidence type="ECO:0000256" key="4">
    <source>
        <dbReference type="ARBA" id="ARBA00010871"/>
    </source>
</evidence>
<dbReference type="InterPro" id="IPR013815">
    <property type="entry name" value="ATP_grasp_subdomain_1"/>
</dbReference>
<dbReference type="InterPro" id="IPR000291">
    <property type="entry name" value="D-Ala_lig_Van_CS"/>
</dbReference>
<gene>
    <name evidence="16" type="ORF">DFE_1363</name>
</gene>
<evidence type="ECO:0000256" key="2">
    <source>
        <dbReference type="ARBA" id="ARBA00001946"/>
    </source>
</evidence>
<dbReference type="InterPro" id="IPR011095">
    <property type="entry name" value="Dala_Dala_lig_C"/>
</dbReference>
<dbReference type="InterPro" id="IPR016185">
    <property type="entry name" value="PreATP-grasp_dom_sf"/>
</dbReference>
<evidence type="ECO:0000256" key="14">
    <source>
        <dbReference type="PROSITE-ProRule" id="PRU00409"/>
    </source>
</evidence>
<dbReference type="KEGG" id="dfl:DFE_1363"/>
<dbReference type="AlphaFoldDB" id="A0A2Z6AXX2"/>
<evidence type="ECO:0000256" key="13">
    <source>
        <dbReference type="ARBA" id="ARBA00047614"/>
    </source>
</evidence>
<dbReference type="SUPFAM" id="SSF52440">
    <property type="entry name" value="PreATP-grasp domain"/>
    <property type="match status" value="1"/>
</dbReference>
<dbReference type="GO" id="GO:0071555">
    <property type="term" value="P:cell wall organization"/>
    <property type="evidence" value="ECO:0007669"/>
    <property type="project" value="UniProtKB-KW"/>
</dbReference>
<keyword evidence="12" id="KW-0961">Cell wall biogenesis/degradation</keyword>
<dbReference type="InterPro" id="IPR011761">
    <property type="entry name" value="ATP-grasp"/>
</dbReference>
<comment type="subcellular location">
    <subcellularLocation>
        <location evidence="3">Cytoplasm</location>
    </subcellularLocation>
</comment>
<dbReference type="GO" id="GO:0005524">
    <property type="term" value="F:ATP binding"/>
    <property type="evidence" value="ECO:0007669"/>
    <property type="project" value="UniProtKB-UniRule"/>
</dbReference>
<accession>A0A2Z6AXX2</accession>
<name>A0A2Z6AXX2_9BACT</name>
<dbReference type="SUPFAM" id="SSF56059">
    <property type="entry name" value="Glutathione synthetase ATP-binding domain-like"/>
    <property type="match status" value="1"/>
</dbReference>
<keyword evidence="8 14" id="KW-0547">Nucleotide-binding</keyword>
<comment type="catalytic activity">
    <reaction evidence="13">
        <text>2 D-alanine + ATP = D-alanyl-D-alanine + ADP + phosphate + H(+)</text>
        <dbReference type="Rhea" id="RHEA:11224"/>
        <dbReference type="ChEBI" id="CHEBI:15378"/>
        <dbReference type="ChEBI" id="CHEBI:30616"/>
        <dbReference type="ChEBI" id="CHEBI:43474"/>
        <dbReference type="ChEBI" id="CHEBI:57416"/>
        <dbReference type="ChEBI" id="CHEBI:57822"/>
        <dbReference type="ChEBI" id="CHEBI:456216"/>
        <dbReference type="EC" id="6.3.2.4"/>
    </reaction>
</comment>
<dbReference type="PANTHER" id="PTHR23132">
    <property type="entry name" value="D-ALANINE--D-ALANINE LIGASE"/>
    <property type="match status" value="1"/>
</dbReference>
<evidence type="ECO:0000256" key="3">
    <source>
        <dbReference type="ARBA" id="ARBA00004496"/>
    </source>
</evidence>
<feature type="domain" description="ATP-grasp" evidence="15">
    <location>
        <begin position="113"/>
        <end position="317"/>
    </location>
</feature>
<keyword evidence="9 14" id="KW-0067">ATP-binding</keyword>
<keyword evidence="17" id="KW-1185">Reference proteome</keyword>
<dbReference type="Gene3D" id="3.30.1490.20">
    <property type="entry name" value="ATP-grasp fold, A domain"/>
    <property type="match status" value="1"/>
</dbReference>
<dbReference type="EC" id="6.3.2.4" evidence="5"/>
<protein>
    <recommendedName>
        <fullName evidence="5">D-alanine--D-alanine ligase</fullName>
        <ecNumber evidence="5">6.3.2.4</ecNumber>
    </recommendedName>
</protein>
<dbReference type="EMBL" id="AP017378">
    <property type="protein sequence ID" value="BBD08089.1"/>
    <property type="molecule type" value="Genomic_DNA"/>
</dbReference>
<keyword evidence="11" id="KW-0573">Peptidoglycan synthesis</keyword>
<evidence type="ECO:0000256" key="5">
    <source>
        <dbReference type="ARBA" id="ARBA00012216"/>
    </source>
</evidence>
<dbReference type="GO" id="GO:0008716">
    <property type="term" value="F:D-alanine-D-alanine ligase activity"/>
    <property type="evidence" value="ECO:0007669"/>
    <property type="project" value="UniProtKB-EC"/>
</dbReference>
<keyword evidence="6" id="KW-0963">Cytoplasm</keyword>
<evidence type="ECO:0000313" key="16">
    <source>
        <dbReference type="EMBL" id="BBD08089.1"/>
    </source>
</evidence>
<reference evidence="16 17" key="1">
    <citation type="journal article" date="2018" name="Sci. Adv.">
        <title>Multi-heme cytochromes provide a pathway for survival in energy-limited environments.</title>
        <authorList>
            <person name="Deng X."/>
            <person name="Dohmae N."/>
            <person name="Nealson K.H."/>
            <person name="Hashimoto K."/>
            <person name="Okamoto A."/>
        </authorList>
    </citation>
    <scope>NUCLEOTIDE SEQUENCE [LARGE SCALE GENOMIC DNA]</scope>
    <source>
        <strain evidence="16 17">IS5</strain>
    </source>
</reference>
<evidence type="ECO:0000256" key="7">
    <source>
        <dbReference type="ARBA" id="ARBA00022598"/>
    </source>
</evidence>
<dbReference type="GO" id="GO:0046872">
    <property type="term" value="F:metal ion binding"/>
    <property type="evidence" value="ECO:0007669"/>
    <property type="project" value="InterPro"/>
</dbReference>
<dbReference type="RefSeq" id="WP_126377898.1">
    <property type="nucleotide sequence ID" value="NZ_AP017378.1"/>
</dbReference>
<dbReference type="PROSITE" id="PS50975">
    <property type="entry name" value="ATP_GRASP"/>
    <property type="match status" value="1"/>
</dbReference>
<comment type="similarity">
    <text evidence="4">Belongs to the D-alanine--D-alanine ligase family.</text>
</comment>
<comment type="cofactor">
    <cofactor evidence="1">
        <name>Mn(2+)</name>
        <dbReference type="ChEBI" id="CHEBI:29035"/>
    </cofactor>
</comment>
<evidence type="ECO:0000259" key="15">
    <source>
        <dbReference type="PROSITE" id="PS50975"/>
    </source>
</evidence>
<dbReference type="OrthoDB" id="9813261at2"/>
<dbReference type="GO" id="GO:0009252">
    <property type="term" value="P:peptidoglycan biosynthetic process"/>
    <property type="evidence" value="ECO:0007669"/>
    <property type="project" value="UniProtKB-KW"/>
</dbReference>
<comment type="cofactor">
    <cofactor evidence="2">
        <name>Mg(2+)</name>
        <dbReference type="ChEBI" id="CHEBI:18420"/>
    </cofactor>
</comment>
<organism evidence="16 17">
    <name type="scientific">Desulfovibrio ferrophilus</name>
    <dbReference type="NCBI Taxonomy" id="241368"/>
    <lineage>
        <taxon>Bacteria</taxon>
        <taxon>Pseudomonadati</taxon>
        <taxon>Thermodesulfobacteriota</taxon>
        <taxon>Desulfovibrionia</taxon>
        <taxon>Desulfovibrionales</taxon>
        <taxon>Desulfovibrionaceae</taxon>
        <taxon>Desulfovibrio</taxon>
    </lineage>
</organism>